<dbReference type="InterPro" id="IPR017441">
    <property type="entry name" value="Protein_kinase_ATP_BS"/>
</dbReference>
<dbReference type="Pfam" id="PF07714">
    <property type="entry name" value="PK_Tyr_Ser-Thr"/>
    <property type="match status" value="1"/>
</dbReference>
<dbReference type="Pfam" id="PF00069">
    <property type="entry name" value="Pkinase"/>
    <property type="match status" value="1"/>
</dbReference>
<keyword evidence="7" id="KW-0472">Membrane</keyword>
<keyword evidence="12" id="KW-1185">Reference proteome</keyword>
<dbReference type="Proteomes" id="UP000316621">
    <property type="component" value="Chromosome 4"/>
</dbReference>
<comment type="subcellular location">
    <subcellularLocation>
        <location evidence="1">Membrane</location>
    </subcellularLocation>
</comment>
<feature type="binding site" evidence="8">
    <location>
        <position position="118"/>
    </location>
    <ligand>
        <name>ATP</name>
        <dbReference type="ChEBI" id="CHEBI:30616"/>
    </ligand>
</feature>
<dbReference type="InterPro" id="IPR011009">
    <property type="entry name" value="Kinase-like_dom_sf"/>
</dbReference>
<reference evidence="11 12" key="1">
    <citation type="journal article" date="2018" name="Science">
        <title>The opium poppy genome and morphinan production.</title>
        <authorList>
            <person name="Guo L."/>
            <person name="Winzer T."/>
            <person name="Yang X."/>
            <person name="Li Y."/>
            <person name="Ning Z."/>
            <person name="He Z."/>
            <person name="Teodor R."/>
            <person name="Lu Y."/>
            <person name="Bowser T.A."/>
            <person name="Graham I.A."/>
            <person name="Ye K."/>
        </authorList>
    </citation>
    <scope>NUCLEOTIDE SEQUENCE [LARGE SCALE GENOMIC DNA]</scope>
    <source>
        <strain evidence="12">cv. HN1</strain>
        <tissue evidence="11">Leaves</tissue>
    </source>
</reference>
<keyword evidence="3" id="KW-0808">Transferase</keyword>
<proteinExistence type="predicted"/>
<evidence type="ECO:0000256" key="1">
    <source>
        <dbReference type="ARBA" id="ARBA00004370"/>
    </source>
</evidence>
<dbReference type="GO" id="GO:0016020">
    <property type="term" value="C:membrane"/>
    <property type="evidence" value="ECO:0007669"/>
    <property type="project" value="UniProtKB-SubCell"/>
</dbReference>
<dbReference type="PANTHER" id="PTHR47985">
    <property type="entry name" value="OS07G0668900 PROTEIN"/>
    <property type="match status" value="1"/>
</dbReference>
<dbReference type="Gene3D" id="3.30.200.20">
    <property type="entry name" value="Phosphorylase Kinase, domain 1"/>
    <property type="match status" value="1"/>
</dbReference>
<evidence type="ECO:0000256" key="3">
    <source>
        <dbReference type="ARBA" id="ARBA00022679"/>
    </source>
</evidence>
<evidence type="ECO:0000256" key="6">
    <source>
        <dbReference type="ARBA" id="ARBA00022840"/>
    </source>
</evidence>
<dbReference type="Gene3D" id="1.10.510.10">
    <property type="entry name" value="Transferase(Phosphotransferase) domain 1"/>
    <property type="match status" value="1"/>
</dbReference>
<keyword evidence="4 8" id="KW-0547">Nucleotide-binding</keyword>
<dbReference type="FunFam" id="3.30.200.20:FF:000039">
    <property type="entry name" value="receptor-like protein kinase FERONIA"/>
    <property type="match status" value="1"/>
</dbReference>
<evidence type="ECO:0000256" key="9">
    <source>
        <dbReference type="SAM" id="MobiDB-lite"/>
    </source>
</evidence>
<keyword evidence="6 8" id="KW-0067">ATP-binding</keyword>
<accession>A0A4Y7JFH6</accession>
<dbReference type="AlphaFoldDB" id="A0A4Y7JFH6"/>
<organism evidence="11 12">
    <name type="scientific">Papaver somniferum</name>
    <name type="common">Opium poppy</name>
    <dbReference type="NCBI Taxonomy" id="3469"/>
    <lineage>
        <taxon>Eukaryota</taxon>
        <taxon>Viridiplantae</taxon>
        <taxon>Streptophyta</taxon>
        <taxon>Embryophyta</taxon>
        <taxon>Tracheophyta</taxon>
        <taxon>Spermatophyta</taxon>
        <taxon>Magnoliopsida</taxon>
        <taxon>Ranunculales</taxon>
        <taxon>Papaveraceae</taxon>
        <taxon>Papaveroideae</taxon>
        <taxon>Papaver</taxon>
    </lineage>
</organism>
<evidence type="ECO:0000256" key="5">
    <source>
        <dbReference type="ARBA" id="ARBA00022777"/>
    </source>
</evidence>
<dbReference type="GO" id="GO:0004674">
    <property type="term" value="F:protein serine/threonine kinase activity"/>
    <property type="evidence" value="ECO:0007669"/>
    <property type="project" value="UniProtKB-KW"/>
</dbReference>
<evidence type="ECO:0000259" key="10">
    <source>
        <dbReference type="PROSITE" id="PS50011"/>
    </source>
</evidence>
<dbReference type="InterPro" id="IPR001245">
    <property type="entry name" value="Ser-Thr/Tyr_kinase_cat_dom"/>
</dbReference>
<protein>
    <recommendedName>
        <fullName evidence="10">Protein kinase domain-containing protein</fullName>
    </recommendedName>
</protein>
<sequence>MKKNQGCCFPFLRLPSGKDIKTQGLIKETDKNKNQNKKNKYDKIEDDGGSVPNNDGSCSSGSNGKMTNAAAKIFTFQELAIATKNFREESVVGEGGFGRVYKGYCSGSDGEQVEVAVKHLDRNGIQGNKEFVVEVLMLSLYQHPNLVNMVGYCAEGDELLLVYEFMPLGSLEYHLHDVSPNEALNWNTRMEIALGVAKGLEYLHDKANPPLSDFGLAKLGPVGENSHITTRVVGTYGYCAPEYASTGRLTFKSDIYSFGVLLLELITGRKAIDFTLPAEENTLVNWATRLLKDPRKFPHMVDPQLQGRYPTSGLNRALALAALCVQQVATKRPPMREVVAALSRLASPTYGRAPSQQN</sequence>
<dbReference type="PROSITE" id="PS50011">
    <property type="entry name" value="PROTEIN_KINASE_DOM"/>
    <property type="match status" value="1"/>
</dbReference>
<evidence type="ECO:0000256" key="8">
    <source>
        <dbReference type="PROSITE-ProRule" id="PRU10141"/>
    </source>
</evidence>
<gene>
    <name evidence="11" type="ORF">C5167_005704</name>
</gene>
<evidence type="ECO:0000256" key="4">
    <source>
        <dbReference type="ARBA" id="ARBA00022741"/>
    </source>
</evidence>
<dbReference type="EMBL" id="CM010718">
    <property type="protein sequence ID" value="RZC58395.1"/>
    <property type="molecule type" value="Genomic_DNA"/>
</dbReference>
<evidence type="ECO:0000313" key="11">
    <source>
        <dbReference type="EMBL" id="RZC58395.1"/>
    </source>
</evidence>
<keyword evidence="2" id="KW-0723">Serine/threonine-protein kinase</keyword>
<dbReference type="PANTHER" id="PTHR47985:SF4">
    <property type="entry name" value="SERINE_THREONINE-PROTEIN KINASE PBL27"/>
    <property type="match status" value="1"/>
</dbReference>
<dbReference type="SUPFAM" id="SSF56112">
    <property type="entry name" value="Protein kinase-like (PK-like)"/>
    <property type="match status" value="1"/>
</dbReference>
<evidence type="ECO:0000256" key="2">
    <source>
        <dbReference type="ARBA" id="ARBA00022527"/>
    </source>
</evidence>
<dbReference type="OMA" id="CCEEGDE"/>
<feature type="domain" description="Protein kinase" evidence="10">
    <location>
        <begin position="86"/>
        <end position="350"/>
    </location>
</feature>
<feature type="region of interest" description="Disordered" evidence="9">
    <location>
        <begin position="22"/>
        <end position="62"/>
    </location>
</feature>
<name>A0A4Y7JFH6_PAPSO</name>
<dbReference type="Gramene" id="RZC58395">
    <property type="protein sequence ID" value="RZC58395"/>
    <property type="gene ID" value="C5167_005704"/>
</dbReference>
<dbReference type="GO" id="GO:0005524">
    <property type="term" value="F:ATP binding"/>
    <property type="evidence" value="ECO:0007669"/>
    <property type="project" value="UniProtKB-UniRule"/>
</dbReference>
<dbReference type="PROSITE" id="PS00107">
    <property type="entry name" value="PROTEIN_KINASE_ATP"/>
    <property type="match status" value="1"/>
</dbReference>
<feature type="compositionally biased region" description="Basic and acidic residues" evidence="9">
    <location>
        <begin position="22"/>
        <end position="43"/>
    </location>
</feature>
<keyword evidence="5" id="KW-0418">Kinase</keyword>
<dbReference type="InterPro" id="IPR000719">
    <property type="entry name" value="Prot_kinase_dom"/>
</dbReference>
<feature type="compositionally biased region" description="Low complexity" evidence="9">
    <location>
        <begin position="53"/>
        <end position="62"/>
    </location>
</feature>
<evidence type="ECO:0000256" key="7">
    <source>
        <dbReference type="ARBA" id="ARBA00023136"/>
    </source>
</evidence>
<evidence type="ECO:0000313" key="12">
    <source>
        <dbReference type="Proteomes" id="UP000316621"/>
    </source>
</evidence>